<dbReference type="SUPFAM" id="SSF51206">
    <property type="entry name" value="cAMP-binding domain-like"/>
    <property type="match status" value="4"/>
</dbReference>
<dbReference type="PROSITE" id="PS00108">
    <property type="entry name" value="PROTEIN_KINASE_ST"/>
    <property type="match status" value="1"/>
</dbReference>
<keyword evidence="10" id="KW-0418">Kinase</keyword>
<dbReference type="InterPro" id="IPR018490">
    <property type="entry name" value="cNMP-bd_dom_sf"/>
</dbReference>
<comment type="cofactor">
    <cofactor evidence="1">
        <name>Mg(2+)</name>
        <dbReference type="ChEBI" id="CHEBI:18420"/>
    </cofactor>
</comment>
<dbReference type="PROSITE" id="PS00107">
    <property type="entry name" value="PROTEIN_KINASE_ATP"/>
    <property type="match status" value="1"/>
</dbReference>
<accession>A0A1R2C8X5</accession>
<comment type="catalytic activity">
    <reaction evidence="16">
        <text>L-seryl-[protein] + ATP = O-phospho-L-seryl-[protein] + ADP + H(+)</text>
        <dbReference type="Rhea" id="RHEA:17989"/>
        <dbReference type="Rhea" id="RHEA-COMP:9863"/>
        <dbReference type="Rhea" id="RHEA-COMP:11604"/>
        <dbReference type="ChEBI" id="CHEBI:15378"/>
        <dbReference type="ChEBI" id="CHEBI:29999"/>
        <dbReference type="ChEBI" id="CHEBI:30616"/>
        <dbReference type="ChEBI" id="CHEBI:83421"/>
        <dbReference type="ChEBI" id="CHEBI:456216"/>
        <dbReference type="EC" id="2.7.11.12"/>
    </reaction>
</comment>
<evidence type="ECO:0000256" key="11">
    <source>
        <dbReference type="ARBA" id="ARBA00022840"/>
    </source>
</evidence>
<protein>
    <recommendedName>
        <fullName evidence="14">cGMP-dependent protein kinase</fullName>
        <ecNumber evidence="3">2.7.11.12</ecNumber>
    </recommendedName>
</protein>
<keyword evidence="4" id="KW-0963">Cytoplasm</keyword>
<dbReference type="Gene3D" id="3.30.200.20">
    <property type="entry name" value="Phosphorylase Kinase, domain 1"/>
    <property type="match status" value="1"/>
</dbReference>
<dbReference type="SMART" id="SM00220">
    <property type="entry name" value="S_TKc"/>
    <property type="match status" value="1"/>
</dbReference>
<dbReference type="GO" id="GO:0004692">
    <property type="term" value="F:cGMP-dependent protein kinase activity"/>
    <property type="evidence" value="ECO:0007669"/>
    <property type="project" value="UniProtKB-EC"/>
</dbReference>
<evidence type="ECO:0000256" key="9">
    <source>
        <dbReference type="ARBA" id="ARBA00022741"/>
    </source>
</evidence>
<dbReference type="GO" id="GO:0004691">
    <property type="term" value="F:cAMP-dependent protein kinase activity"/>
    <property type="evidence" value="ECO:0007669"/>
    <property type="project" value="TreeGrafter"/>
</dbReference>
<sequence>MGCTAKASYSYRKTPQIQEKGLPTTMQSGSEIITIKTINGTTIKSQREQLGNDAPTAKIIEKALLPKDIDFIIQVLHKHFLFRNLDDEIKSQTIRSMKCFKLKPKEVIFKQGDFGRYLFIVVKGEVDIQVNDLSVKKVEKGGMLGEIAVMHNATRTASAYAINNIELWGLERDLFKKALKTLALKQYHENKLLLERCELFSNLDSLIRNKLLEVMATQVFTNSIIIREGEPGDNVYIVKSGRVKLSIDEEYVKDLGEGGYFGEQSLLNENIRTATVTAIDTVVLICLGHFDLERVLGSTYLKIIYQNCERISIERDQFLSRLTKYQVQQLINATEPRKYKDKEVIIKKNKTVKKIFFILKGKVLKDNEELDKYSCLGSSIMADIDTFDNDFIASGPVECAEISKSKIEEILKGNFAQITHQNNLIQILSNLPLLSSLNEDILRDISKSTRAQKFEDGEIICTQGTYGAELYLIHIGEVDIIINGNYVRTLIKNSYFGERALLLCEPRSATVISKGQSQIFILTREVFDSVVDSHIREQMLSRIYLQDYSVELKDLSIIRTIGKGMFGSVFLAAHRVNKFLYAVKTITRKDIKMLKIKKNIRQSQEVLLQIDCPLIMKLIKTLADKERVYFLLEYVPGVTLYHVIQEIRPFPHTQLMFYIANIILILKHLHSRDLAHRDLKPENIIVDKQGYLKLVDFDTSCKIKDRAYTIAGTPHYMAPEMLKGYGYGISVDYWSLGVILYEMIYDFLPFGEYTDEPLEIYQSILDCQVEYRNKHKNYQKLIQMLLEPNPGLRADYIKLMNCEYFIDVKWDSILHKKIVPGYIPSLSKVSEKLDNLSEFSVKLIEDEERLRIRENNN</sequence>
<evidence type="ECO:0000256" key="10">
    <source>
        <dbReference type="ARBA" id="ARBA00022777"/>
    </source>
</evidence>
<proteinExistence type="inferred from homology"/>
<dbReference type="Pfam" id="PF00069">
    <property type="entry name" value="Pkinase"/>
    <property type="match status" value="1"/>
</dbReference>
<keyword evidence="11 17" id="KW-0067">ATP-binding</keyword>
<dbReference type="GO" id="GO:0005524">
    <property type="term" value="F:ATP binding"/>
    <property type="evidence" value="ECO:0007669"/>
    <property type="project" value="UniProtKB-UniRule"/>
</dbReference>
<gene>
    <name evidence="21" type="ORF">SteCoe_13229</name>
</gene>
<keyword evidence="13" id="KW-0142">cGMP-binding</keyword>
<organism evidence="21 22">
    <name type="scientific">Stentor coeruleus</name>
    <dbReference type="NCBI Taxonomy" id="5963"/>
    <lineage>
        <taxon>Eukaryota</taxon>
        <taxon>Sar</taxon>
        <taxon>Alveolata</taxon>
        <taxon>Ciliophora</taxon>
        <taxon>Postciliodesmatophora</taxon>
        <taxon>Heterotrichea</taxon>
        <taxon>Heterotrichida</taxon>
        <taxon>Stentoridae</taxon>
        <taxon>Stentor</taxon>
    </lineage>
</organism>
<comment type="similarity">
    <text evidence="2">Belongs to the protein kinase superfamily. AGC Ser/Thr protein kinase family. cGMP subfamily.</text>
</comment>
<feature type="binding site" evidence="17">
    <location>
        <position position="584"/>
    </location>
    <ligand>
        <name>ATP</name>
        <dbReference type="ChEBI" id="CHEBI:30616"/>
    </ligand>
</feature>
<dbReference type="PROSITE" id="PS50011">
    <property type="entry name" value="PROTEIN_KINASE_DOM"/>
    <property type="match status" value="1"/>
</dbReference>
<name>A0A1R2C8X5_9CILI</name>
<evidence type="ECO:0000256" key="3">
    <source>
        <dbReference type="ARBA" id="ARBA00012428"/>
    </source>
</evidence>
<feature type="domain" description="Cyclic nucleotide-binding" evidence="19">
    <location>
        <begin position="433"/>
        <end position="531"/>
    </location>
</feature>
<dbReference type="Pfam" id="PF00027">
    <property type="entry name" value="cNMP_binding"/>
    <property type="match status" value="3"/>
</dbReference>
<evidence type="ECO:0000259" key="19">
    <source>
        <dbReference type="PROSITE" id="PS50042"/>
    </source>
</evidence>
<dbReference type="PROSITE" id="PS51285">
    <property type="entry name" value="AGC_KINASE_CTER"/>
    <property type="match status" value="1"/>
</dbReference>
<dbReference type="InterPro" id="IPR008271">
    <property type="entry name" value="Ser/Thr_kinase_AS"/>
</dbReference>
<feature type="domain" description="Protein kinase" evidence="18">
    <location>
        <begin position="555"/>
        <end position="806"/>
    </location>
</feature>
<dbReference type="PANTHER" id="PTHR24353:SF37">
    <property type="entry name" value="CAMP-DEPENDENT PROTEIN KINASE CATALYTIC SUBUNIT PRKX"/>
    <property type="match status" value="1"/>
</dbReference>
<evidence type="ECO:0000256" key="8">
    <source>
        <dbReference type="ARBA" id="ARBA00022723"/>
    </source>
</evidence>
<feature type="domain" description="Cyclic nucleotide-binding" evidence="19">
    <location>
        <begin position="318"/>
        <end position="363"/>
    </location>
</feature>
<dbReference type="InterPro" id="IPR017441">
    <property type="entry name" value="Protein_kinase_ATP_BS"/>
</dbReference>
<keyword evidence="6" id="KW-0140">cGMP</keyword>
<dbReference type="InterPro" id="IPR000961">
    <property type="entry name" value="AGC-kinase_C"/>
</dbReference>
<dbReference type="EC" id="2.7.11.12" evidence="3"/>
<dbReference type="PRINTS" id="PR00103">
    <property type="entry name" value="CAMPKINASE"/>
</dbReference>
<dbReference type="PANTHER" id="PTHR24353">
    <property type="entry name" value="CYCLIC NUCLEOTIDE-DEPENDENT PROTEIN KINASE"/>
    <property type="match status" value="1"/>
</dbReference>
<keyword evidence="7" id="KW-0808">Transferase</keyword>
<dbReference type="PROSITE" id="PS50042">
    <property type="entry name" value="CNMP_BINDING_3"/>
    <property type="match status" value="4"/>
</dbReference>
<evidence type="ECO:0000256" key="12">
    <source>
        <dbReference type="ARBA" id="ARBA00022842"/>
    </source>
</evidence>
<dbReference type="InterPro" id="IPR000719">
    <property type="entry name" value="Prot_kinase_dom"/>
</dbReference>
<evidence type="ECO:0000313" key="21">
    <source>
        <dbReference type="EMBL" id="OMJ85468.1"/>
    </source>
</evidence>
<keyword evidence="12" id="KW-0460">Magnesium</keyword>
<evidence type="ECO:0000256" key="14">
    <source>
        <dbReference type="ARBA" id="ARBA00024113"/>
    </source>
</evidence>
<comment type="caution">
    <text evidence="21">The sequence shown here is derived from an EMBL/GenBank/DDBJ whole genome shotgun (WGS) entry which is preliminary data.</text>
</comment>
<dbReference type="PROSITE" id="PS00888">
    <property type="entry name" value="CNMP_BINDING_1"/>
    <property type="match status" value="2"/>
</dbReference>
<evidence type="ECO:0000256" key="15">
    <source>
        <dbReference type="ARBA" id="ARBA00047298"/>
    </source>
</evidence>
<dbReference type="AlphaFoldDB" id="A0A1R2C8X5"/>
<dbReference type="SUPFAM" id="SSF56112">
    <property type="entry name" value="Protein kinase-like (PK-like)"/>
    <property type="match status" value="1"/>
</dbReference>
<evidence type="ECO:0000256" key="7">
    <source>
        <dbReference type="ARBA" id="ARBA00022679"/>
    </source>
</evidence>
<dbReference type="GO" id="GO:0005952">
    <property type="term" value="C:cAMP-dependent protein kinase complex"/>
    <property type="evidence" value="ECO:0007669"/>
    <property type="project" value="TreeGrafter"/>
</dbReference>
<dbReference type="InterPro" id="IPR018488">
    <property type="entry name" value="cNMP-bd_CS"/>
</dbReference>
<evidence type="ECO:0000259" key="20">
    <source>
        <dbReference type="PROSITE" id="PS51285"/>
    </source>
</evidence>
<evidence type="ECO:0000256" key="2">
    <source>
        <dbReference type="ARBA" id="ARBA00006352"/>
    </source>
</evidence>
<keyword evidence="8" id="KW-0479">Metal-binding</keyword>
<evidence type="ECO:0000256" key="5">
    <source>
        <dbReference type="ARBA" id="ARBA00022527"/>
    </source>
</evidence>
<keyword evidence="5" id="KW-0723">Serine/threonine-protein kinase</keyword>
<dbReference type="Gene3D" id="1.10.510.10">
    <property type="entry name" value="Transferase(Phosphotransferase) domain 1"/>
    <property type="match status" value="1"/>
</dbReference>
<evidence type="ECO:0000256" key="17">
    <source>
        <dbReference type="PROSITE-ProRule" id="PRU10141"/>
    </source>
</evidence>
<comment type="catalytic activity">
    <reaction evidence="15">
        <text>L-threonyl-[protein] + ATP = O-phospho-L-threonyl-[protein] + ADP + H(+)</text>
        <dbReference type="Rhea" id="RHEA:46608"/>
        <dbReference type="Rhea" id="RHEA-COMP:11060"/>
        <dbReference type="Rhea" id="RHEA-COMP:11605"/>
        <dbReference type="ChEBI" id="CHEBI:15378"/>
        <dbReference type="ChEBI" id="CHEBI:30013"/>
        <dbReference type="ChEBI" id="CHEBI:30616"/>
        <dbReference type="ChEBI" id="CHEBI:61977"/>
        <dbReference type="ChEBI" id="CHEBI:456216"/>
        <dbReference type="EC" id="2.7.11.12"/>
    </reaction>
</comment>
<dbReference type="SMART" id="SM00100">
    <property type="entry name" value="cNMP"/>
    <property type="match status" value="4"/>
</dbReference>
<feature type="domain" description="Cyclic nucleotide-binding" evidence="19">
    <location>
        <begin position="199"/>
        <end position="299"/>
    </location>
</feature>
<dbReference type="Proteomes" id="UP000187209">
    <property type="component" value="Unassembled WGS sequence"/>
</dbReference>
<dbReference type="GO" id="GO:0046872">
    <property type="term" value="F:metal ion binding"/>
    <property type="evidence" value="ECO:0007669"/>
    <property type="project" value="UniProtKB-KW"/>
</dbReference>
<dbReference type="InterPro" id="IPR011009">
    <property type="entry name" value="Kinase-like_dom_sf"/>
</dbReference>
<dbReference type="GO" id="GO:0030553">
    <property type="term" value="F:cGMP binding"/>
    <property type="evidence" value="ECO:0007669"/>
    <property type="project" value="UniProtKB-KW"/>
</dbReference>
<feature type="domain" description="AGC-kinase C-terminal" evidence="20">
    <location>
        <begin position="806"/>
        <end position="857"/>
    </location>
</feature>
<evidence type="ECO:0000259" key="18">
    <source>
        <dbReference type="PROSITE" id="PS50011"/>
    </source>
</evidence>
<evidence type="ECO:0000256" key="1">
    <source>
        <dbReference type="ARBA" id="ARBA00001946"/>
    </source>
</evidence>
<evidence type="ECO:0000256" key="4">
    <source>
        <dbReference type="ARBA" id="ARBA00022490"/>
    </source>
</evidence>
<evidence type="ECO:0000256" key="6">
    <source>
        <dbReference type="ARBA" id="ARBA00022535"/>
    </source>
</evidence>
<evidence type="ECO:0000313" key="22">
    <source>
        <dbReference type="Proteomes" id="UP000187209"/>
    </source>
</evidence>
<dbReference type="EMBL" id="MPUH01000236">
    <property type="protein sequence ID" value="OMJ85468.1"/>
    <property type="molecule type" value="Genomic_DNA"/>
</dbReference>
<evidence type="ECO:0000256" key="13">
    <source>
        <dbReference type="ARBA" id="ARBA00022992"/>
    </source>
</evidence>
<dbReference type="InterPro" id="IPR000595">
    <property type="entry name" value="cNMP-bd_dom"/>
</dbReference>
<keyword evidence="9 17" id="KW-0547">Nucleotide-binding</keyword>
<feature type="domain" description="Cyclic nucleotide-binding" evidence="19">
    <location>
        <begin position="81"/>
        <end position="196"/>
    </location>
</feature>
<dbReference type="OrthoDB" id="100546at2759"/>
<keyword evidence="22" id="KW-1185">Reference proteome</keyword>
<dbReference type="PROSITE" id="PS00889">
    <property type="entry name" value="CNMP_BINDING_2"/>
    <property type="match status" value="3"/>
</dbReference>
<reference evidence="21 22" key="1">
    <citation type="submission" date="2016-11" db="EMBL/GenBank/DDBJ databases">
        <title>The macronuclear genome of Stentor coeruleus: a giant cell with tiny introns.</title>
        <authorList>
            <person name="Slabodnick M."/>
            <person name="Ruby J.G."/>
            <person name="Reiff S.B."/>
            <person name="Swart E.C."/>
            <person name="Gosai S."/>
            <person name="Prabakaran S."/>
            <person name="Witkowska E."/>
            <person name="Larue G.E."/>
            <person name="Fisher S."/>
            <person name="Freeman R.M."/>
            <person name="Gunawardena J."/>
            <person name="Chu W."/>
            <person name="Stover N.A."/>
            <person name="Gregory B.D."/>
            <person name="Nowacki M."/>
            <person name="Derisi J."/>
            <person name="Roy S.W."/>
            <person name="Marshall W.F."/>
            <person name="Sood P."/>
        </authorList>
    </citation>
    <scope>NUCLEOTIDE SEQUENCE [LARGE SCALE GENOMIC DNA]</scope>
    <source>
        <strain evidence="21">WM001</strain>
    </source>
</reference>
<evidence type="ECO:0000256" key="16">
    <source>
        <dbReference type="ARBA" id="ARBA00047462"/>
    </source>
</evidence>
<dbReference type="Gene3D" id="2.60.120.10">
    <property type="entry name" value="Jelly Rolls"/>
    <property type="match status" value="4"/>
</dbReference>
<dbReference type="CDD" id="cd00038">
    <property type="entry name" value="CAP_ED"/>
    <property type="match status" value="4"/>
</dbReference>
<dbReference type="InterPro" id="IPR014710">
    <property type="entry name" value="RmlC-like_jellyroll"/>
</dbReference>